<feature type="compositionally biased region" description="Polar residues" evidence="2">
    <location>
        <begin position="442"/>
        <end position="452"/>
    </location>
</feature>
<keyword evidence="1" id="KW-0175">Coiled coil</keyword>
<dbReference type="InParanoid" id="A0A077ZWC8"/>
<gene>
    <name evidence="3" type="primary">Contig8944.g9563</name>
    <name evidence="3" type="ORF">STYLEM_2881</name>
</gene>
<name>A0A077ZWC8_STYLE</name>
<evidence type="ECO:0000313" key="3">
    <source>
        <dbReference type="EMBL" id="CDW73891.1"/>
    </source>
</evidence>
<feature type="compositionally biased region" description="Polar residues" evidence="2">
    <location>
        <begin position="325"/>
        <end position="347"/>
    </location>
</feature>
<feature type="region of interest" description="Disordered" evidence="2">
    <location>
        <begin position="187"/>
        <end position="208"/>
    </location>
</feature>
<feature type="region of interest" description="Disordered" evidence="2">
    <location>
        <begin position="762"/>
        <end position="847"/>
    </location>
</feature>
<feature type="coiled-coil region" evidence="1">
    <location>
        <begin position="647"/>
        <end position="718"/>
    </location>
</feature>
<feature type="compositionally biased region" description="Basic residues" evidence="2">
    <location>
        <begin position="426"/>
        <end position="437"/>
    </location>
</feature>
<accession>A0A077ZWC8</accession>
<protein>
    <submittedName>
        <fullName evidence="3">Uncharacterized protein</fullName>
    </submittedName>
</protein>
<dbReference type="Proteomes" id="UP000039865">
    <property type="component" value="Unassembled WGS sequence"/>
</dbReference>
<feature type="compositionally biased region" description="Polar residues" evidence="2">
    <location>
        <begin position="832"/>
        <end position="847"/>
    </location>
</feature>
<feature type="region of interest" description="Disordered" evidence="2">
    <location>
        <begin position="426"/>
        <end position="470"/>
    </location>
</feature>
<dbReference type="EMBL" id="CCKQ01002783">
    <property type="protein sequence ID" value="CDW73891.1"/>
    <property type="molecule type" value="Genomic_DNA"/>
</dbReference>
<feature type="compositionally biased region" description="Basic and acidic residues" evidence="2">
    <location>
        <begin position="187"/>
        <end position="199"/>
    </location>
</feature>
<keyword evidence="4" id="KW-1185">Reference proteome</keyword>
<feature type="compositionally biased region" description="Polar residues" evidence="2">
    <location>
        <begin position="459"/>
        <end position="470"/>
    </location>
</feature>
<feature type="region of interest" description="Disordered" evidence="2">
    <location>
        <begin position="319"/>
        <end position="347"/>
    </location>
</feature>
<organism evidence="3 4">
    <name type="scientific">Stylonychia lemnae</name>
    <name type="common">Ciliate</name>
    <dbReference type="NCBI Taxonomy" id="5949"/>
    <lineage>
        <taxon>Eukaryota</taxon>
        <taxon>Sar</taxon>
        <taxon>Alveolata</taxon>
        <taxon>Ciliophora</taxon>
        <taxon>Intramacronucleata</taxon>
        <taxon>Spirotrichea</taxon>
        <taxon>Stichotrichia</taxon>
        <taxon>Sporadotrichida</taxon>
        <taxon>Oxytrichidae</taxon>
        <taxon>Stylonychinae</taxon>
        <taxon>Stylonychia</taxon>
    </lineage>
</organism>
<dbReference type="AlphaFoldDB" id="A0A077ZWC8"/>
<feature type="region of interest" description="Disordered" evidence="2">
    <location>
        <begin position="122"/>
        <end position="153"/>
    </location>
</feature>
<reference evidence="3 4" key="1">
    <citation type="submission" date="2014-06" db="EMBL/GenBank/DDBJ databases">
        <authorList>
            <person name="Swart Estienne"/>
        </authorList>
    </citation>
    <scope>NUCLEOTIDE SEQUENCE [LARGE SCALE GENOMIC DNA]</scope>
    <source>
        <strain evidence="3 4">130c</strain>
    </source>
</reference>
<sequence length="890" mass="104733">MIQNQDQKLQQKLQALNDLKESMTQPTKIGLATTSDSFNRTRVLTKDYHSHQREQMENINTSYKWGSTQDNLSIGNQSQLLSDMQFERQNEDPELRKLRDKYLENNETNISHADQRFEQQLGTTQTATTSQNQHQRNQSFSYMPKKEEVSHRSSINKSFEIGVHQRQQSYVLRDVHNEKKEILHKIFQRSRESSPKDQYQKVSDNQNNERLIEREVKTNGDDQFFKQYLTQQYQEPTHIPKPNKKFQPLNLDVLHDKQRYISNLNLNPSNKEMTKPLSDMINDITERTDCTQSGKTLPRQEFYQKRIESKAQSVKSLVPHLKLPSNESNSKSQNRQQNAKESSSFINSDIMSIKNMQRDQSSCLNKIKDRLEKQETEIVVNINKSVERIASELQQLKNQLFQQKNDDDSRFMKLQKDVKDIKHYLKRKSKKQSKRHLGKENSGANIVMNTGSDIHYGGQKSSSHGQYLSNDGLSNAEMPCYNNLNSPSNFEYDHNAERQPYEIGSAHFGQEKNLQNQRRSERGQRNQQQMQPLQEVHLQNVQNSKIPPQPSHTSSSNQYSQNHHYQTQAPQQDRSPINDNRVYYDFQTLSNQNNQSCAPIYDEFPQKLPSNLNNSYQQRSRDHNHYNQNEQTLTLNFEIEKVREESQKNIKDLKSFYETQLQQMREEFQNREIILKDKMKSQIQDSMTQERQKLADQLQLLEREKAQLHFKIQQQYNQEANQYREGQVIQTKTQISPSLNQDINFKQQQIKANYHHQIKIHQNPIASNEKIPKDDQFSSIENGEVVSSKKEQRRKTRESKRSKDYSNIPIAHPSNYVSSAGRRKNSERQRDSNNLNYSIPISRGNQKENTYNQIRSHNSGSNNQPNDKLYMKEKEILNRINKIESFLNRA</sequence>
<feature type="region of interest" description="Disordered" evidence="2">
    <location>
        <begin position="543"/>
        <end position="578"/>
    </location>
</feature>
<evidence type="ECO:0000313" key="4">
    <source>
        <dbReference type="Proteomes" id="UP000039865"/>
    </source>
</evidence>
<proteinExistence type="predicted"/>
<evidence type="ECO:0000256" key="1">
    <source>
        <dbReference type="SAM" id="Coils"/>
    </source>
</evidence>
<evidence type="ECO:0000256" key="2">
    <source>
        <dbReference type="SAM" id="MobiDB-lite"/>
    </source>
</evidence>
<feature type="coiled-coil region" evidence="1">
    <location>
        <begin position="379"/>
        <end position="406"/>
    </location>
</feature>
<feature type="compositionally biased region" description="Polar residues" evidence="2">
    <location>
        <begin position="122"/>
        <end position="141"/>
    </location>
</feature>